<dbReference type="GeneID" id="14904447"/>
<dbReference type="Gene3D" id="3.90.70.10">
    <property type="entry name" value="Cysteine proteinases"/>
    <property type="match status" value="2"/>
</dbReference>
<keyword evidence="3 10" id="KW-0645">Protease</keyword>
<dbReference type="GO" id="GO:0016579">
    <property type="term" value="P:protein deubiquitination"/>
    <property type="evidence" value="ECO:0007669"/>
    <property type="project" value="InterPro"/>
</dbReference>
<organism evidence="14 15">
    <name type="scientific">Ichthyophthirius multifiliis</name>
    <name type="common">White spot disease agent</name>
    <name type="synonym">Ich</name>
    <dbReference type="NCBI Taxonomy" id="5932"/>
    <lineage>
        <taxon>Eukaryota</taxon>
        <taxon>Sar</taxon>
        <taxon>Alveolata</taxon>
        <taxon>Ciliophora</taxon>
        <taxon>Intramacronucleata</taxon>
        <taxon>Oligohymenophorea</taxon>
        <taxon>Hymenostomatida</taxon>
        <taxon>Ophryoglenina</taxon>
        <taxon>Ichthyophthirius</taxon>
    </lineage>
</organism>
<dbReference type="GO" id="GO:0006508">
    <property type="term" value="P:proteolysis"/>
    <property type="evidence" value="ECO:0007669"/>
    <property type="project" value="UniProtKB-KW"/>
</dbReference>
<dbReference type="SUPFAM" id="SSF54001">
    <property type="entry name" value="Cysteine proteinases"/>
    <property type="match status" value="1"/>
</dbReference>
<dbReference type="SUPFAM" id="SSF143791">
    <property type="entry name" value="DUSP-like"/>
    <property type="match status" value="1"/>
</dbReference>
<dbReference type="eggNOG" id="KOG1870">
    <property type="taxonomic scope" value="Eukaryota"/>
</dbReference>
<dbReference type="GO" id="GO:0008270">
    <property type="term" value="F:zinc ion binding"/>
    <property type="evidence" value="ECO:0007669"/>
    <property type="project" value="UniProtKB-KW"/>
</dbReference>
<evidence type="ECO:0000313" key="14">
    <source>
        <dbReference type="EMBL" id="EGR28359.1"/>
    </source>
</evidence>
<dbReference type="InterPro" id="IPR035927">
    <property type="entry name" value="DUSP-like_sf"/>
</dbReference>
<keyword evidence="8 10" id="KW-0788">Thiol protease</keyword>
<sequence>MSQHGFYVYIISQNWFQNWKKYVFIKEDEQEDLIQQKQNQNIIQKDENIYIYPGLVDNFDILDYKIIIQNFQKDPNKIKDYQNYPLRKHLSEKNHFVVLPGPAGDFLFKKYNTNYKIKRLILNSINQEISQVEIHLIQINFIFFQQEQMVLTTQISKQENIDQLKYKLLRIFKERHPKINPIKINIYKLEKNNDIQSFIQLYQNRENKILPLDIFIFEYIDNNNPEFILTSDINNIPQNKCGFCKENTKPLSLCECRFIKYCNIDCLRKHRHKHKQICKINQRQYQQYQQKSLPKSSQYQKQQQQQQNKGLCGLQNIGNTCFMNSSLQCLSNIQELTNYMLLNNYQLDINSTNPLGTGGQLVNAYSELIKNMWNGQNTTSPFNLKKILSKFAPQFLGYSQQDSQELLSYLIDGLHEDLNKIKQKPFVQQIESDGKNDEETSNQAWQNYLKRNKSIIVDLMVGQFKSTLNCPTCKKISVTFDPFMSLSVPVPYIQYINLNIYYISFNKLPQQIILKVQNKIETLQNILEKIQRKITISEKQLILYSINNDKQILHFQSLNEKIYKFSSQNLLFLVQEKKNAIFDSDLDQNIQEEFIQEIKLQIIDQFRTNNQQQNMITFERFFYINKNSSSYKDLHYKVWRIFRLYMHSQLESNNHINIINLEKNTLQQLHEEFQHFFSIENEQNHPYQLFFDQKNPIQITEDLKLIQDPIFKGQNKSKTIYLIPQESLQNLLFDKYENFNSQKKEEQESQQKQTSLYDCLNLFVKEEILQQGNEWYCNICKQHKQASKKMEIYKIPKIIIFHFKRFKMNKLSSIGSFYYASGGQKLDEFIDFPIQNLNLGNYVLSNLKKDKILYDLFAVCNHIGSVNGGHYTAFAKNFLNQKWYDFNDSNVQAISNDKIVTSAAYLLFYRRQDSQL</sequence>
<evidence type="ECO:0000256" key="5">
    <source>
        <dbReference type="ARBA" id="ARBA00022771"/>
    </source>
</evidence>
<keyword evidence="9" id="KW-0862">Zinc</keyword>
<dbReference type="PROSITE" id="PS00972">
    <property type="entry name" value="USP_1"/>
    <property type="match status" value="1"/>
</dbReference>
<proteinExistence type="inferred from homology"/>
<gene>
    <name evidence="14" type="ORF">IMG5_177060</name>
</gene>
<dbReference type="InParanoid" id="G0R2E0"/>
<dbReference type="PROSITE" id="PS50235">
    <property type="entry name" value="USP_3"/>
    <property type="match status" value="1"/>
</dbReference>
<dbReference type="PROSITE" id="PS01360">
    <property type="entry name" value="ZF_MYND_1"/>
    <property type="match status" value="1"/>
</dbReference>
<evidence type="ECO:0000256" key="4">
    <source>
        <dbReference type="ARBA" id="ARBA00022723"/>
    </source>
</evidence>
<comment type="catalytic activity">
    <reaction evidence="1 10">
        <text>Thiol-dependent hydrolysis of ester, thioester, amide, peptide and isopeptide bonds formed by the C-terminal Gly of ubiquitin (a 76-residue protein attached to proteins as an intracellular targeting signal).</text>
        <dbReference type="EC" id="3.4.19.12"/>
    </reaction>
</comment>
<keyword evidence="4" id="KW-0479">Metal-binding</keyword>
<evidence type="ECO:0000259" key="12">
    <source>
        <dbReference type="PROSITE" id="PS50235"/>
    </source>
</evidence>
<dbReference type="OrthoDB" id="292964at2759"/>
<feature type="domain" description="DUSP" evidence="13">
    <location>
        <begin position="1"/>
        <end position="122"/>
    </location>
</feature>
<keyword evidence="5" id="KW-0863">Zinc-finger</keyword>
<keyword evidence="11" id="KW-0175">Coiled coil</keyword>
<dbReference type="InterPro" id="IPR001394">
    <property type="entry name" value="Peptidase_C19_UCH"/>
</dbReference>
<dbReference type="InterPro" id="IPR028889">
    <property type="entry name" value="USP"/>
</dbReference>
<dbReference type="Pfam" id="PF06337">
    <property type="entry name" value="DUSP"/>
    <property type="match status" value="1"/>
</dbReference>
<feature type="coiled-coil region" evidence="11">
    <location>
        <begin position="513"/>
        <end position="540"/>
    </location>
</feature>
<dbReference type="CDD" id="cd02674">
    <property type="entry name" value="Peptidase_C19R"/>
    <property type="match status" value="1"/>
</dbReference>
<dbReference type="EC" id="3.4.19.12" evidence="10"/>
<accession>G0R2E0</accession>
<dbReference type="PROSITE" id="PS00973">
    <property type="entry name" value="USP_2"/>
    <property type="match status" value="1"/>
</dbReference>
<keyword evidence="6 10" id="KW-0833">Ubl conjugation pathway</keyword>
<dbReference type="InterPro" id="IPR050185">
    <property type="entry name" value="Ub_carboxyl-term_hydrolase"/>
</dbReference>
<evidence type="ECO:0000259" key="13">
    <source>
        <dbReference type="PROSITE" id="PS51283"/>
    </source>
</evidence>
<dbReference type="InterPro" id="IPR006615">
    <property type="entry name" value="Pept_C19_DUSP"/>
</dbReference>
<dbReference type="PANTHER" id="PTHR21646">
    <property type="entry name" value="UBIQUITIN CARBOXYL-TERMINAL HYDROLASE"/>
    <property type="match status" value="1"/>
</dbReference>
<keyword evidence="7 10" id="KW-0378">Hydrolase</keyword>
<dbReference type="STRING" id="857967.G0R2E0"/>
<evidence type="ECO:0000256" key="8">
    <source>
        <dbReference type="ARBA" id="ARBA00022807"/>
    </source>
</evidence>
<dbReference type="SUPFAM" id="SSF144232">
    <property type="entry name" value="HIT/MYND zinc finger-like"/>
    <property type="match status" value="1"/>
</dbReference>
<evidence type="ECO:0000256" key="9">
    <source>
        <dbReference type="ARBA" id="ARBA00022833"/>
    </source>
</evidence>
<keyword evidence="15" id="KW-1185">Reference proteome</keyword>
<comment type="similarity">
    <text evidence="2 10">Belongs to the peptidase C19 family.</text>
</comment>
<dbReference type="InterPro" id="IPR002893">
    <property type="entry name" value="Znf_MYND"/>
</dbReference>
<dbReference type="InterPro" id="IPR018200">
    <property type="entry name" value="USP_CS"/>
</dbReference>
<evidence type="ECO:0000313" key="15">
    <source>
        <dbReference type="Proteomes" id="UP000008983"/>
    </source>
</evidence>
<evidence type="ECO:0000256" key="11">
    <source>
        <dbReference type="SAM" id="Coils"/>
    </source>
</evidence>
<dbReference type="Pfam" id="PF00443">
    <property type="entry name" value="UCH"/>
    <property type="match status" value="1"/>
</dbReference>
<name>G0R2E0_ICHMU</name>
<dbReference type="OMA" id="KVHEANY"/>
<dbReference type="PANTHER" id="PTHR21646:SF24">
    <property type="entry name" value="UBIQUITIN CARBOXYL-TERMINAL HYDROLASE"/>
    <property type="match status" value="1"/>
</dbReference>
<dbReference type="Proteomes" id="UP000008983">
    <property type="component" value="Unassembled WGS sequence"/>
</dbReference>
<evidence type="ECO:0000256" key="1">
    <source>
        <dbReference type="ARBA" id="ARBA00000707"/>
    </source>
</evidence>
<dbReference type="Gene3D" id="3.30.2230.10">
    <property type="entry name" value="DUSP-like"/>
    <property type="match status" value="1"/>
</dbReference>
<dbReference type="EMBL" id="GL984254">
    <property type="protein sequence ID" value="EGR28359.1"/>
    <property type="molecule type" value="Genomic_DNA"/>
</dbReference>
<dbReference type="GO" id="GO:0004843">
    <property type="term" value="F:cysteine-type deubiquitinase activity"/>
    <property type="evidence" value="ECO:0007669"/>
    <property type="project" value="UniProtKB-UniRule"/>
</dbReference>
<dbReference type="RefSeq" id="XP_004027704.1">
    <property type="nucleotide sequence ID" value="XM_004027655.1"/>
</dbReference>
<evidence type="ECO:0000256" key="6">
    <source>
        <dbReference type="ARBA" id="ARBA00022786"/>
    </source>
</evidence>
<dbReference type="FunCoup" id="G0R2E0">
    <property type="interactions" value="280"/>
</dbReference>
<evidence type="ECO:0000256" key="3">
    <source>
        <dbReference type="ARBA" id="ARBA00022670"/>
    </source>
</evidence>
<dbReference type="AlphaFoldDB" id="G0R2E0"/>
<evidence type="ECO:0000256" key="10">
    <source>
        <dbReference type="RuleBase" id="RU366025"/>
    </source>
</evidence>
<feature type="domain" description="USP" evidence="12">
    <location>
        <begin position="312"/>
        <end position="912"/>
    </location>
</feature>
<reference evidence="14 15" key="1">
    <citation type="submission" date="2011-07" db="EMBL/GenBank/DDBJ databases">
        <authorList>
            <person name="Coyne R."/>
            <person name="Brami D."/>
            <person name="Johnson J."/>
            <person name="Hostetler J."/>
            <person name="Hannick L."/>
            <person name="Clark T."/>
            <person name="Cassidy-Hanley D."/>
            <person name="Inman J."/>
        </authorList>
    </citation>
    <scope>NUCLEOTIDE SEQUENCE [LARGE SCALE GENOMIC DNA]</scope>
    <source>
        <strain evidence="14 15">G5</strain>
    </source>
</reference>
<dbReference type="PROSITE" id="PS51283">
    <property type="entry name" value="DUSP"/>
    <property type="match status" value="1"/>
</dbReference>
<evidence type="ECO:0000256" key="7">
    <source>
        <dbReference type="ARBA" id="ARBA00022801"/>
    </source>
</evidence>
<protein>
    <recommendedName>
        <fullName evidence="10">Ubiquitin carboxyl-terminal hydrolase</fullName>
        <ecNumber evidence="10">3.4.19.12</ecNumber>
    </recommendedName>
</protein>
<dbReference type="InterPro" id="IPR038765">
    <property type="entry name" value="Papain-like_cys_pep_sf"/>
</dbReference>
<evidence type="ECO:0000256" key="2">
    <source>
        <dbReference type="ARBA" id="ARBA00009085"/>
    </source>
</evidence>